<feature type="region of interest" description="Disordered" evidence="1">
    <location>
        <begin position="127"/>
        <end position="275"/>
    </location>
</feature>
<dbReference type="AlphaFoldDB" id="A0A4U6XHF7"/>
<feature type="compositionally biased region" description="Basic and acidic residues" evidence="1">
    <location>
        <begin position="57"/>
        <end position="78"/>
    </location>
</feature>
<feature type="compositionally biased region" description="Acidic residues" evidence="1">
    <location>
        <begin position="611"/>
        <end position="623"/>
    </location>
</feature>
<feature type="compositionally biased region" description="Basic and acidic residues" evidence="1">
    <location>
        <begin position="146"/>
        <end position="159"/>
    </location>
</feature>
<proteinExistence type="predicted"/>
<feature type="compositionally biased region" description="Basic and acidic residues" evidence="1">
    <location>
        <begin position="23"/>
        <end position="45"/>
    </location>
</feature>
<evidence type="ECO:0000256" key="1">
    <source>
        <dbReference type="SAM" id="MobiDB-lite"/>
    </source>
</evidence>
<reference evidence="2 3" key="1">
    <citation type="journal article" date="2019" name="PLoS ONE">
        <title>Comparative genome analysis indicates high evolutionary potential of pathogenicity genes in Colletotrichum tanaceti.</title>
        <authorList>
            <person name="Lelwala R.V."/>
            <person name="Korhonen P.K."/>
            <person name="Young N.D."/>
            <person name="Scott J.B."/>
            <person name="Ades P.A."/>
            <person name="Gasser R.B."/>
            <person name="Taylor P.W.J."/>
        </authorList>
    </citation>
    <scope>NUCLEOTIDE SEQUENCE [LARGE SCALE GENOMIC DNA]</scope>
    <source>
        <strain evidence="2">BRIP57314</strain>
    </source>
</reference>
<dbReference type="EMBL" id="PJEX01000109">
    <property type="protein sequence ID" value="TKW55171.1"/>
    <property type="molecule type" value="Genomic_DNA"/>
</dbReference>
<name>A0A4U6XHF7_9PEZI</name>
<comment type="caution">
    <text evidence="2">The sequence shown here is derived from an EMBL/GenBank/DDBJ whole genome shotgun (WGS) entry which is preliminary data.</text>
</comment>
<keyword evidence="3" id="KW-1185">Reference proteome</keyword>
<feature type="region of interest" description="Disordered" evidence="1">
    <location>
        <begin position="1"/>
        <end position="103"/>
    </location>
</feature>
<sequence length="630" mass="67198">MIKYLTTAQEEEEKDPLRNPPRRILDGLHRHEIQARPDADPRHPDLGQLRRRQRVRSVPELHRHPAPELPDERLDLRRPNPPPGAAPKKHRRRPGLQVRPPAPHRFLQRRFIVVDAVRLEPEHVAPRVEHKVGAPGGPRRRQRPPQPDDLRFESVERAVDAAAEPGRGDAVFDVGADGPEPDRRRDHVPNVLAVAVLQVDGEGQAGGRGGGRDPGDGGHVLLEGEVLVPDAQGRRDGPGRGGDGRDGRGLGRVEGPDGVEGGEVPDVGEDDGRRGRVKPLQLLGKDVAHGGGLSIFYGRGLLQRRYSSILLLNNDNGRLYKPLNGRTSLIMTKLLSPAESALPGPPPRTRPLDNPHAALDGVDDDEAALEVGVVAPGARVVVGAAARLAVVLRVDVKVGDLPDARGRRVPADGRDVEHAQARAVVALVREPAVDELVVVDAADGALEEARLPRPLQRPDVPEVRHGEPVGRRARLVALVDLVVQHEEVLPVGVEDPALNEARGDACPDSHRQGVLVVPVADVAAPVLHVGPTVHNALGVVDVAVAGGAPQVQGVRDVGEVEELQARVAGQVAARLGADGHGVAPLLVDDDVVAAAERQRLGPVRRQVPLVGEDDGVPGVDGEELSSSCPS</sequence>
<evidence type="ECO:0000313" key="2">
    <source>
        <dbReference type="EMBL" id="TKW55171.1"/>
    </source>
</evidence>
<accession>A0A4U6XHF7</accession>
<evidence type="ECO:0000313" key="3">
    <source>
        <dbReference type="Proteomes" id="UP000310108"/>
    </source>
</evidence>
<dbReference type="Proteomes" id="UP000310108">
    <property type="component" value="Unassembled WGS sequence"/>
</dbReference>
<protein>
    <submittedName>
        <fullName evidence="2">Uncharacterized protein</fullName>
    </submittedName>
</protein>
<feature type="region of interest" description="Disordered" evidence="1">
    <location>
        <begin position="605"/>
        <end position="630"/>
    </location>
</feature>
<organism evidence="2 3">
    <name type="scientific">Colletotrichum tanaceti</name>
    <dbReference type="NCBI Taxonomy" id="1306861"/>
    <lineage>
        <taxon>Eukaryota</taxon>
        <taxon>Fungi</taxon>
        <taxon>Dikarya</taxon>
        <taxon>Ascomycota</taxon>
        <taxon>Pezizomycotina</taxon>
        <taxon>Sordariomycetes</taxon>
        <taxon>Hypocreomycetidae</taxon>
        <taxon>Glomerellales</taxon>
        <taxon>Glomerellaceae</taxon>
        <taxon>Colletotrichum</taxon>
        <taxon>Colletotrichum destructivum species complex</taxon>
    </lineage>
</organism>
<feature type="compositionally biased region" description="Basic and acidic residues" evidence="1">
    <location>
        <begin position="232"/>
        <end position="255"/>
    </location>
</feature>
<gene>
    <name evidence="2" type="ORF">CTA1_11976</name>
</gene>